<name>A0A4Y9A9Y9_9BACI</name>
<dbReference type="SUPFAM" id="SSF111038">
    <property type="entry name" value="YjbQ-like"/>
    <property type="match status" value="1"/>
</dbReference>
<accession>A0A4Y9A9Y9</accession>
<dbReference type="PANTHER" id="PTHR30615">
    <property type="entry name" value="UNCHARACTERIZED PROTEIN YJBQ-RELATED"/>
    <property type="match status" value="1"/>
</dbReference>
<dbReference type="PIRSF" id="PIRSF004681">
    <property type="entry name" value="UCP004681"/>
    <property type="match status" value="1"/>
</dbReference>
<keyword evidence="3" id="KW-1185">Reference proteome</keyword>
<organism evidence="2 3">
    <name type="scientific">Lentibacillus salicampi</name>
    <dbReference type="NCBI Taxonomy" id="175306"/>
    <lineage>
        <taxon>Bacteria</taxon>
        <taxon>Bacillati</taxon>
        <taxon>Bacillota</taxon>
        <taxon>Bacilli</taxon>
        <taxon>Bacillales</taxon>
        <taxon>Bacillaceae</taxon>
        <taxon>Lentibacillus</taxon>
    </lineage>
</organism>
<comment type="similarity">
    <text evidence="1">Belongs to the UPF0047 family.</text>
</comment>
<dbReference type="PROSITE" id="PS01314">
    <property type="entry name" value="UPF0047"/>
    <property type="match status" value="1"/>
</dbReference>
<dbReference type="Proteomes" id="UP000298484">
    <property type="component" value="Unassembled WGS sequence"/>
</dbReference>
<comment type="caution">
    <text evidence="2">The sequence shown here is derived from an EMBL/GenBank/DDBJ whole genome shotgun (WGS) entry which is preliminary data.</text>
</comment>
<evidence type="ECO:0000256" key="1">
    <source>
        <dbReference type="ARBA" id="ARBA00005534"/>
    </source>
</evidence>
<gene>
    <name evidence="2" type="ORF">E4U82_10990</name>
</gene>
<dbReference type="Gene3D" id="2.60.120.460">
    <property type="entry name" value="YjbQ-like"/>
    <property type="match status" value="1"/>
</dbReference>
<evidence type="ECO:0000313" key="3">
    <source>
        <dbReference type="Proteomes" id="UP000298484"/>
    </source>
</evidence>
<protein>
    <submittedName>
        <fullName evidence="2">YjbQ family protein</fullName>
    </submittedName>
</protein>
<dbReference type="AlphaFoldDB" id="A0A4Y9A9Y9"/>
<dbReference type="OrthoDB" id="9801725at2"/>
<dbReference type="NCBIfam" id="TIGR00149">
    <property type="entry name" value="TIGR00149_YjbQ"/>
    <property type="match status" value="1"/>
</dbReference>
<dbReference type="InterPro" id="IPR001602">
    <property type="entry name" value="UPF0047_YjbQ-like"/>
</dbReference>
<sequence length="135" mass="14919">MGQTLHTFTISTHDKQSFTNLDSQVDKALTESDVQDGIMVVYCPHTTGAITINENADPDVKTDMKRGLDETFPNKPEYVHMEGNSDGHMKSSVVGASETLIIADGRLVLGTWQSVFFCEFDGPRTRTVHMKVLQG</sequence>
<dbReference type="Pfam" id="PF01894">
    <property type="entry name" value="YjbQ"/>
    <property type="match status" value="1"/>
</dbReference>
<proteinExistence type="inferred from homology"/>
<dbReference type="EMBL" id="SRHY01000017">
    <property type="protein sequence ID" value="TFJ92708.1"/>
    <property type="molecule type" value="Genomic_DNA"/>
</dbReference>
<evidence type="ECO:0000313" key="2">
    <source>
        <dbReference type="EMBL" id="TFJ92708.1"/>
    </source>
</evidence>
<reference evidence="2 3" key="1">
    <citation type="submission" date="2019-03" db="EMBL/GenBank/DDBJ databases">
        <title>Genome sequence of Lentibacillus salicampi ATCC BAA-719.</title>
        <authorList>
            <person name="Maclea K.S."/>
            <person name="Simoes Junior M."/>
        </authorList>
    </citation>
    <scope>NUCLEOTIDE SEQUENCE [LARGE SCALE GENOMIC DNA]</scope>
    <source>
        <strain evidence="2 3">ATCC BAA-719</strain>
    </source>
</reference>
<dbReference type="InterPro" id="IPR035917">
    <property type="entry name" value="YjbQ-like_sf"/>
</dbReference>
<dbReference type="RefSeq" id="WP_135110267.1">
    <property type="nucleotide sequence ID" value="NZ_SRHY01000017.1"/>
</dbReference>
<dbReference type="PANTHER" id="PTHR30615:SF8">
    <property type="entry name" value="UPF0047 PROTEIN C4A8.02C"/>
    <property type="match status" value="1"/>
</dbReference>